<dbReference type="AlphaFoldDB" id="A0A1H5J686"/>
<protein>
    <submittedName>
        <fullName evidence="1">Uncharacterized protein</fullName>
    </submittedName>
</protein>
<name>A0A1H5J686_PSEDM</name>
<proteinExistence type="predicted"/>
<evidence type="ECO:0000313" key="2">
    <source>
        <dbReference type="Proteomes" id="UP000183613"/>
    </source>
</evidence>
<organism evidence="1 2">
    <name type="scientific">Pseudomonas deceptionensis</name>
    <dbReference type="NCBI Taxonomy" id="882211"/>
    <lineage>
        <taxon>Bacteria</taxon>
        <taxon>Pseudomonadati</taxon>
        <taxon>Pseudomonadota</taxon>
        <taxon>Gammaproteobacteria</taxon>
        <taxon>Pseudomonadales</taxon>
        <taxon>Pseudomonadaceae</taxon>
        <taxon>Pseudomonas</taxon>
    </lineage>
</organism>
<accession>A0A1H5J686</accession>
<keyword evidence="2" id="KW-1185">Reference proteome</keyword>
<sequence>MMHFATSIPPLSLGLFQSGGLTVILSPARETVVVGVTSHH</sequence>
<evidence type="ECO:0000313" key="1">
    <source>
        <dbReference type="EMBL" id="SEE47757.1"/>
    </source>
</evidence>
<dbReference type="Proteomes" id="UP000183613">
    <property type="component" value="Unassembled WGS sequence"/>
</dbReference>
<gene>
    <name evidence="1" type="ORF">SAMN04489800_0954</name>
</gene>
<dbReference type="EMBL" id="FNUD01000002">
    <property type="protein sequence ID" value="SEE47757.1"/>
    <property type="molecule type" value="Genomic_DNA"/>
</dbReference>
<reference evidence="1" key="1">
    <citation type="submission" date="2016-10" db="EMBL/GenBank/DDBJ databases">
        <authorList>
            <person name="Varghese N."/>
            <person name="Submissions S."/>
        </authorList>
    </citation>
    <scope>NUCLEOTIDE SEQUENCE [LARGE SCALE GENOMIC DNA]</scope>
    <source>
        <strain evidence="1">LMG 25555</strain>
    </source>
</reference>
<comment type="caution">
    <text evidence="1">The sequence shown here is derived from an EMBL/GenBank/DDBJ whole genome shotgun (WGS) entry which is preliminary data.</text>
</comment>